<feature type="domain" description="Myb/SANT-like" evidence="2">
    <location>
        <begin position="15"/>
        <end position="75"/>
    </location>
</feature>
<keyword evidence="4" id="KW-1185">Reference proteome</keyword>
<dbReference type="Proteomes" id="UP000032141">
    <property type="component" value="Chromosome C7"/>
</dbReference>
<evidence type="ECO:0000256" key="1">
    <source>
        <dbReference type="SAM" id="MobiDB-lite"/>
    </source>
</evidence>
<dbReference type="eggNOG" id="ENOG502QUI6">
    <property type="taxonomic scope" value="Eukaryota"/>
</dbReference>
<protein>
    <recommendedName>
        <fullName evidence="2">Myb/SANT-like domain-containing protein</fullName>
    </recommendedName>
</protein>
<organism evidence="3 4">
    <name type="scientific">Brassica oleracea var. oleracea</name>
    <dbReference type="NCBI Taxonomy" id="109376"/>
    <lineage>
        <taxon>Eukaryota</taxon>
        <taxon>Viridiplantae</taxon>
        <taxon>Streptophyta</taxon>
        <taxon>Embryophyta</taxon>
        <taxon>Tracheophyta</taxon>
        <taxon>Spermatophyta</taxon>
        <taxon>Magnoliopsida</taxon>
        <taxon>eudicotyledons</taxon>
        <taxon>Gunneridae</taxon>
        <taxon>Pentapetalae</taxon>
        <taxon>rosids</taxon>
        <taxon>malvids</taxon>
        <taxon>Brassicales</taxon>
        <taxon>Brassicaceae</taxon>
        <taxon>Brassiceae</taxon>
        <taxon>Brassica</taxon>
    </lineage>
</organism>
<reference evidence="3" key="2">
    <citation type="submission" date="2015-03" db="UniProtKB">
        <authorList>
            <consortium name="EnsemblPlants"/>
        </authorList>
    </citation>
    <scope>IDENTIFICATION</scope>
</reference>
<dbReference type="InterPro" id="IPR024752">
    <property type="entry name" value="Myb/SANT-like_dom"/>
</dbReference>
<dbReference type="HOGENOM" id="CLU_1736134_0_0_1"/>
<evidence type="ECO:0000313" key="4">
    <source>
        <dbReference type="Proteomes" id="UP000032141"/>
    </source>
</evidence>
<proteinExistence type="predicted"/>
<feature type="compositionally biased region" description="Polar residues" evidence="1">
    <location>
        <begin position="138"/>
        <end position="151"/>
    </location>
</feature>
<reference evidence="3 4" key="1">
    <citation type="journal article" date="2014" name="Genome Biol.">
        <title>Transcriptome and methylome profiling reveals relics of genome dominance in the mesopolyploid Brassica oleracea.</title>
        <authorList>
            <person name="Parkin I.A."/>
            <person name="Koh C."/>
            <person name="Tang H."/>
            <person name="Robinson S.J."/>
            <person name="Kagale S."/>
            <person name="Clarke W.E."/>
            <person name="Town C.D."/>
            <person name="Nixon J."/>
            <person name="Krishnakumar V."/>
            <person name="Bidwell S.L."/>
            <person name="Denoeud F."/>
            <person name="Belcram H."/>
            <person name="Links M.G."/>
            <person name="Just J."/>
            <person name="Clarke C."/>
            <person name="Bender T."/>
            <person name="Huebert T."/>
            <person name="Mason A.S."/>
            <person name="Pires J.C."/>
            <person name="Barker G."/>
            <person name="Moore J."/>
            <person name="Walley P.G."/>
            <person name="Manoli S."/>
            <person name="Batley J."/>
            <person name="Edwards D."/>
            <person name="Nelson M.N."/>
            <person name="Wang X."/>
            <person name="Paterson A.H."/>
            <person name="King G."/>
            <person name="Bancroft I."/>
            <person name="Chalhoub B."/>
            <person name="Sharpe A.G."/>
        </authorList>
    </citation>
    <scope>NUCLEOTIDE SEQUENCE</scope>
    <source>
        <strain evidence="3 4">cv. TO1000</strain>
    </source>
</reference>
<dbReference type="PANTHER" id="PTHR31704:SF50">
    <property type="entry name" value="MYB_SANT-LIKE DOMAIN-CONTAINING PROTEIN"/>
    <property type="match status" value="1"/>
</dbReference>
<dbReference type="Pfam" id="PF12776">
    <property type="entry name" value="Myb_DNA-bind_3"/>
    <property type="match status" value="1"/>
</dbReference>
<dbReference type="PANTHER" id="PTHR31704">
    <property type="entry name" value="MYB/SANT-LIKE DNA-BINDING DOMAIN PROTEIN-RELATED"/>
    <property type="match status" value="1"/>
</dbReference>
<dbReference type="AlphaFoldDB" id="A0A0D3DEJ1"/>
<accession>A0A0D3DEJ1</accession>
<dbReference type="EnsemblPlants" id="Bo7g104890.1">
    <property type="protein sequence ID" value="Bo7g104890.1"/>
    <property type="gene ID" value="Bo7g104890"/>
</dbReference>
<sequence length="151" mass="17248">MNNYRIKDPTPFGKQFMVEQFNKEFQLDITYKFFKEKLDTMKKKYKKYKELLSSTGISVDPITSEIDASESWWKDREVSSPSSGGNNSWGQTVNGQWGQQPRAPQWGTPPSSHQWGTPPAAQQWGTPPAAQQWGAPPSMQQWGTPPTSHQW</sequence>
<evidence type="ECO:0000313" key="3">
    <source>
        <dbReference type="EnsemblPlants" id="Bo7g104890.1"/>
    </source>
</evidence>
<evidence type="ECO:0000259" key="2">
    <source>
        <dbReference type="Pfam" id="PF12776"/>
    </source>
</evidence>
<dbReference type="Gramene" id="Bo7g104890.1">
    <property type="protein sequence ID" value="Bo7g104890.1"/>
    <property type="gene ID" value="Bo7g104890"/>
</dbReference>
<name>A0A0D3DEJ1_BRAOL</name>
<feature type="compositionally biased region" description="Polar residues" evidence="1">
    <location>
        <begin position="89"/>
        <end position="99"/>
    </location>
</feature>
<feature type="compositionally biased region" description="Low complexity" evidence="1">
    <location>
        <begin position="79"/>
        <end position="88"/>
    </location>
</feature>
<feature type="region of interest" description="Disordered" evidence="1">
    <location>
        <begin position="68"/>
        <end position="151"/>
    </location>
</feature>